<keyword evidence="6 10" id="KW-0479">Metal-binding</keyword>
<keyword evidence="8 10" id="KW-0456">Lyase</keyword>
<evidence type="ECO:0000313" key="12">
    <source>
        <dbReference type="EMBL" id="GAV81133.1"/>
    </source>
</evidence>
<feature type="domain" description="Alpha-carbonic anhydrase" evidence="11">
    <location>
        <begin position="40"/>
        <end position="277"/>
    </location>
</feature>
<accession>A0A1Q3CM05</accession>
<dbReference type="EC" id="4.2.1.1" evidence="5 10"/>
<keyword evidence="13" id="KW-1185">Reference proteome</keyword>
<evidence type="ECO:0000256" key="1">
    <source>
        <dbReference type="ARBA" id="ARBA00001947"/>
    </source>
</evidence>
<evidence type="ECO:0000256" key="10">
    <source>
        <dbReference type="RuleBase" id="RU367011"/>
    </source>
</evidence>
<organism evidence="12 13">
    <name type="scientific">Cephalotus follicularis</name>
    <name type="common">Albany pitcher plant</name>
    <dbReference type="NCBI Taxonomy" id="3775"/>
    <lineage>
        <taxon>Eukaryota</taxon>
        <taxon>Viridiplantae</taxon>
        <taxon>Streptophyta</taxon>
        <taxon>Embryophyta</taxon>
        <taxon>Tracheophyta</taxon>
        <taxon>Spermatophyta</taxon>
        <taxon>Magnoliopsida</taxon>
        <taxon>eudicotyledons</taxon>
        <taxon>Gunneridae</taxon>
        <taxon>Pentapetalae</taxon>
        <taxon>rosids</taxon>
        <taxon>fabids</taxon>
        <taxon>Oxalidales</taxon>
        <taxon>Cephalotaceae</taxon>
        <taxon>Cephalotus</taxon>
    </lineage>
</organism>
<evidence type="ECO:0000313" key="13">
    <source>
        <dbReference type="Proteomes" id="UP000187406"/>
    </source>
</evidence>
<evidence type="ECO:0000256" key="3">
    <source>
        <dbReference type="ARBA" id="ARBA00004470"/>
    </source>
</evidence>
<dbReference type="InterPro" id="IPR041891">
    <property type="entry name" value="Alpha_CA_prokaryot-like"/>
</dbReference>
<keyword evidence="7 10" id="KW-0862">Zinc</keyword>
<dbReference type="SUPFAM" id="SSF51069">
    <property type="entry name" value="Carbonic anhydrase"/>
    <property type="match status" value="1"/>
</dbReference>
<dbReference type="InterPro" id="IPR036398">
    <property type="entry name" value="CA_dom_sf"/>
</dbReference>
<dbReference type="PANTHER" id="PTHR18952">
    <property type="entry name" value="CARBONIC ANHYDRASE"/>
    <property type="match status" value="1"/>
</dbReference>
<comment type="function">
    <text evidence="2 10">Reversible hydration of carbon dioxide.</text>
</comment>
<dbReference type="GO" id="GO:0008270">
    <property type="term" value="F:zinc ion binding"/>
    <property type="evidence" value="ECO:0007669"/>
    <property type="project" value="UniProtKB-UniRule"/>
</dbReference>
<dbReference type="GO" id="GO:0004089">
    <property type="term" value="F:carbonate dehydratase activity"/>
    <property type="evidence" value="ECO:0007669"/>
    <property type="project" value="UniProtKB-UniRule"/>
</dbReference>
<dbReference type="Pfam" id="PF00194">
    <property type="entry name" value="Carb_anhydrase"/>
    <property type="match status" value="1"/>
</dbReference>
<dbReference type="GO" id="GO:0009570">
    <property type="term" value="C:chloroplast stroma"/>
    <property type="evidence" value="ECO:0007669"/>
    <property type="project" value="UniProtKB-SubCell"/>
</dbReference>
<dbReference type="InterPro" id="IPR023561">
    <property type="entry name" value="Carbonic_anhydrase_a-class"/>
</dbReference>
<dbReference type="InterPro" id="IPR018338">
    <property type="entry name" value="Carbonic_anhydrase_a-class_CS"/>
</dbReference>
<dbReference type="EMBL" id="BDDD01002339">
    <property type="protein sequence ID" value="GAV81133.1"/>
    <property type="molecule type" value="Genomic_DNA"/>
</dbReference>
<gene>
    <name evidence="12" type="ORF">CFOL_v3_24592</name>
</gene>
<comment type="catalytic activity">
    <reaction evidence="9 10">
        <text>hydrogencarbonate + H(+) = CO2 + H2O</text>
        <dbReference type="Rhea" id="RHEA:10748"/>
        <dbReference type="ChEBI" id="CHEBI:15377"/>
        <dbReference type="ChEBI" id="CHEBI:15378"/>
        <dbReference type="ChEBI" id="CHEBI:16526"/>
        <dbReference type="ChEBI" id="CHEBI:17544"/>
        <dbReference type="EC" id="4.2.1.1"/>
    </reaction>
</comment>
<dbReference type="SMART" id="SM01057">
    <property type="entry name" value="Carb_anhydrase"/>
    <property type="match status" value="1"/>
</dbReference>
<feature type="non-terminal residue" evidence="12">
    <location>
        <position position="277"/>
    </location>
</feature>
<dbReference type="OrthoDB" id="429145at2759"/>
<dbReference type="GO" id="GO:0006730">
    <property type="term" value="P:one-carbon metabolic process"/>
    <property type="evidence" value="ECO:0007669"/>
    <property type="project" value="TreeGrafter"/>
</dbReference>
<protein>
    <recommendedName>
        <fullName evidence="5 10">Carbonic anhydrase</fullName>
        <ecNumber evidence="5 10">4.2.1.1</ecNumber>
    </recommendedName>
</protein>
<dbReference type="CDD" id="cd03124">
    <property type="entry name" value="alpha_CA_prokaryotic_like"/>
    <property type="match status" value="1"/>
</dbReference>
<comment type="subcellular location">
    <subcellularLocation>
        <location evidence="3">Plastid</location>
        <location evidence="3">Chloroplast stroma</location>
    </subcellularLocation>
</comment>
<evidence type="ECO:0000256" key="4">
    <source>
        <dbReference type="ARBA" id="ARBA00006365"/>
    </source>
</evidence>
<comment type="cofactor">
    <cofactor evidence="1 10">
        <name>Zn(2+)</name>
        <dbReference type="ChEBI" id="CHEBI:29105"/>
    </cofactor>
</comment>
<comment type="similarity">
    <text evidence="10">Belongs to the alpha-carbonic anhydrase family.</text>
</comment>
<evidence type="ECO:0000256" key="7">
    <source>
        <dbReference type="ARBA" id="ARBA00022833"/>
    </source>
</evidence>
<evidence type="ECO:0000256" key="6">
    <source>
        <dbReference type="ARBA" id="ARBA00022723"/>
    </source>
</evidence>
<dbReference type="PROSITE" id="PS00162">
    <property type="entry name" value="ALPHA_CA_1"/>
    <property type="match status" value="1"/>
</dbReference>
<dbReference type="Gene3D" id="3.10.200.10">
    <property type="entry name" value="Alpha carbonic anhydrase"/>
    <property type="match status" value="1"/>
</dbReference>
<evidence type="ECO:0000259" key="11">
    <source>
        <dbReference type="PROSITE" id="PS51144"/>
    </source>
</evidence>
<evidence type="ECO:0000256" key="9">
    <source>
        <dbReference type="ARBA" id="ARBA00048348"/>
    </source>
</evidence>
<dbReference type="InParanoid" id="A0A1Q3CM05"/>
<comment type="caution">
    <text evidence="12">The sequence shown here is derived from an EMBL/GenBank/DDBJ whole genome shotgun (WGS) entry which is preliminary data.</text>
</comment>
<name>A0A1Q3CM05_CEPFO</name>
<evidence type="ECO:0000256" key="8">
    <source>
        <dbReference type="ARBA" id="ARBA00023239"/>
    </source>
</evidence>
<proteinExistence type="inferred from homology"/>
<evidence type="ECO:0000256" key="2">
    <source>
        <dbReference type="ARBA" id="ARBA00002904"/>
    </source>
</evidence>
<reference evidence="13" key="1">
    <citation type="submission" date="2016-04" db="EMBL/GenBank/DDBJ databases">
        <title>Cephalotus genome sequencing.</title>
        <authorList>
            <person name="Fukushima K."/>
            <person name="Hasebe M."/>
            <person name="Fang X."/>
        </authorList>
    </citation>
    <scope>NUCLEOTIDE SEQUENCE [LARGE SCALE GENOMIC DNA]</scope>
    <source>
        <strain evidence="13">cv. St1</strain>
    </source>
</reference>
<dbReference type="PROSITE" id="PS51144">
    <property type="entry name" value="ALPHA_CA_2"/>
    <property type="match status" value="1"/>
</dbReference>
<dbReference type="InterPro" id="IPR001148">
    <property type="entry name" value="CA_dom"/>
</dbReference>
<feature type="non-terminal residue" evidence="12">
    <location>
        <position position="1"/>
    </location>
</feature>
<dbReference type="Proteomes" id="UP000187406">
    <property type="component" value="Unassembled WGS sequence"/>
</dbReference>
<sequence>NFDTTYFQLIEFMECINFRPAAMREIVTLICESYGAENESEFDYSEEGEKGPRHWGELNEEWAACKNGSMQSPIDISDPRVTILVKSEELKRIYKPCNSTVKNRGHDIALQWSNYGAGSIGINGTEYFLGQGHWHSPSEHTINGRRYEMELHMVHSSPDPNVQNKVAVIGLLYQIGPPDAFLSKLIKEIISMNDTLDERNMGMINPNEIQMGGKKYYRYMGSLTVPPCTEGVIWTINKKVMTVSREQVKALRDAVHDYAERNARPVQPLYDRELLLY</sequence>
<dbReference type="PANTHER" id="PTHR18952:SF201">
    <property type="entry name" value="CARBONIC ANHYDRASE"/>
    <property type="match status" value="1"/>
</dbReference>
<dbReference type="AlphaFoldDB" id="A0A1Q3CM05"/>
<dbReference type="STRING" id="3775.A0A1Q3CM05"/>
<comment type="similarity">
    <text evidence="4">Belongs to the alpha-class carbonic anhydrase family.</text>
</comment>
<evidence type="ECO:0000256" key="5">
    <source>
        <dbReference type="ARBA" id="ARBA00012925"/>
    </source>
</evidence>